<dbReference type="InterPro" id="IPR018060">
    <property type="entry name" value="HTH_AraC"/>
</dbReference>
<dbReference type="Pfam" id="PF07883">
    <property type="entry name" value="Cupin_2"/>
    <property type="match status" value="1"/>
</dbReference>
<dbReference type="SUPFAM" id="SSF51215">
    <property type="entry name" value="Regulatory protein AraC"/>
    <property type="match status" value="1"/>
</dbReference>
<dbReference type="PANTHER" id="PTHR43280">
    <property type="entry name" value="ARAC-FAMILY TRANSCRIPTIONAL REGULATOR"/>
    <property type="match status" value="1"/>
</dbReference>
<dbReference type="PRINTS" id="PR00032">
    <property type="entry name" value="HTHARAC"/>
</dbReference>
<dbReference type="Gene3D" id="2.60.120.10">
    <property type="entry name" value="Jelly Rolls"/>
    <property type="match status" value="1"/>
</dbReference>
<dbReference type="InterPro" id="IPR013096">
    <property type="entry name" value="Cupin_2"/>
</dbReference>
<dbReference type="Gene3D" id="1.10.10.60">
    <property type="entry name" value="Homeodomain-like"/>
    <property type="match status" value="2"/>
</dbReference>
<dbReference type="InterPro" id="IPR009057">
    <property type="entry name" value="Homeodomain-like_sf"/>
</dbReference>
<evidence type="ECO:0000256" key="1">
    <source>
        <dbReference type="ARBA" id="ARBA00023015"/>
    </source>
</evidence>
<proteinExistence type="predicted"/>
<organism evidence="6 7">
    <name type="scientific">Paenibacillus glycanilyticus</name>
    <dbReference type="NCBI Taxonomy" id="126569"/>
    <lineage>
        <taxon>Bacteria</taxon>
        <taxon>Bacillati</taxon>
        <taxon>Bacillota</taxon>
        <taxon>Bacilli</taxon>
        <taxon>Bacillales</taxon>
        <taxon>Paenibacillaceae</taxon>
        <taxon>Paenibacillus</taxon>
    </lineage>
</organism>
<keyword evidence="1" id="KW-0805">Transcription regulation</keyword>
<accession>A0ABQ6GE50</accession>
<dbReference type="PANTHER" id="PTHR43280:SF2">
    <property type="entry name" value="HTH-TYPE TRANSCRIPTIONAL REGULATOR EXSA"/>
    <property type="match status" value="1"/>
</dbReference>
<evidence type="ECO:0000313" key="6">
    <source>
        <dbReference type="EMBL" id="GLX67518.1"/>
    </source>
</evidence>
<dbReference type="InterPro" id="IPR014710">
    <property type="entry name" value="RmlC-like_jellyroll"/>
</dbReference>
<dbReference type="Pfam" id="PF12833">
    <property type="entry name" value="HTH_18"/>
    <property type="match status" value="1"/>
</dbReference>
<keyword evidence="7" id="KW-1185">Reference proteome</keyword>
<dbReference type="SUPFAM" id="SSF46689">
    <property type="entry name" value="Homeodomain-like"/>
    <property type="match status" value="2"/>
</dbReference>
<comment type="caution">
    <text evidence="6">The sequence shown here is derived from an EMBL/GenBank/DDBJ whole genome shotgun (WGS) entry which is preliminary data.</text>
</comment>
<dbReference type="Proteomes" id="UP001157114">
    <property type="component" value="Unassembled WGS sequence"/>
</dbReference>
<keyword evidence="3" id="KW-0804">Transcription</keyword>
<dbReference type="InterPro" id="IPR037923">
    <property type="entry name" value="HTH-like"/>
</dbReference>
<dbReference type="InterPro" id="IPR020449">
    <property type="entry name" value="Tscrpt_reg_AraC-type_HTH"/>
</dbReference>
<name>A0ABQ6GE50_9BACL</name>
<dbReference type="SMART" id="SM00342">
    <property type="entry name" value="HTH_ARAC"/>
    <property type="match status" value="1"/>
</dbReference>
<feature type="domain" description="HTH araC/xylS-type" evidence="5">
    <location>
        <begin position="192"/>
        <end position="290"/>
    </location>
</feature>
<evidence type="ECO:0000256" key="3">
    <source>
        <dbReference type="ARBA" id="ARBA00023163"/>
    </source>
</evidence>
<evidence type="ECO:0000313" key="7">
    <source>
        <dbReference type="Proteomes" id="UP001157114"/>
    </source>
</evidence>
<keyword evidence="2" id="KW-0238">DNA-binding</keyword>
<reference evidence="6 7" key="1">
    <citation type="submission" date="2023-03" db="EMBL/GenBank/DDBJ databases">
        <title>Draft genome sequence of the bacteria which degrade cell wall of Tricholomamatutake.</title>
        <authorList>
            <person name="Konishi Y."/>
            <person name="Fukuta Y."/>
            <person name="Shirasaka N."/>
        </authorList>
    </citation>
    <scope>NUCLEOTIDE SEQUENCE [LARGE SCALE GENOMIC DNA]</scope>
    <source>
        <strain evidence="7">mu1</strain>
    </source>
</reference>
<evidence type="ECO:0000256" key="4">
    <source>
        <dbReference type="SAM" id="MobiDB-lite"/>
    </source>
</evidence>
<sequence length="311" mass="35636">MTVSFNAYDREQVDYADPHFRMKIWTINRQSKSSEEYGPWHYHEEMEWIAVLKGAMTIETTNHTYPLQGGDVMLVGSNELHRSHKYGTSELVYIVCHVDMTAFMDPSLLTYYAALTGKSANLTMLSEQLGKSGSKGQAYDLLNRMLRDMTVKKRGYEFAVNASFKMLLHTLIQIDDRKIIAPMDPQLGDKLRPALALIEQRLETSCLIADIGRELNYNASYFAKLFKRGMGMTFTSYVQMRRMKRAAQFLLTESWSVTEISGRVGFASPAQFYPLFKRHFGCSPKQFAGRHGRDDGSIGEHSLMQWESEEQ</sequence>
<dbReference type="EMBL" id="BSSQ01000007">
    <property type="protein sequence ID" value="GLX67518.1"/>
    <property type="molecule type" value="Genomic_DNA"/>
</dbReference>
<feature type="region of interest" description="Disordered" evidence="4">
    <location>
        <begin position="287"/>
        <end position="311"/>
    </location>
</feature>
<evidence type="ECO:0000256" key="2">
    <source>
        <dbReference type="ARBA" id="ARBA00023125"/>
    </source>
</evidence>
<protein>
    <submittedName>
        <fullName evidence="6">AraC family transcriptional regulator</fullName>
    </submittedName>
</protein>
<gene>
    <name evidence="6" type="ORF">MU1_18630</name>
</gene>
<evidence type="ECO:0000259" key="5">
    <source>
        <dbReference type="PROSITE" id="PS01124"/>
    </source>
</evidence>
<dbReference type="RefSeq" id="WP_284238276.1">
    <property type="nucleotide sequence ID" value="NZ_BSSQ01000007.1"/>
</dbReference>
<dbReference type="PROSITE" id="PS01124">
    <property type="entry name" value="HTH_ARAC_FAMILY_2"/>
    <property type="match status" value="1"/>
</dbReference>
<dbReference type="CDD" id="cd02208">
    <property type="entry name" value="cupin_RmlC-like"/>
    <property type="match status" value="1"/>
</dbReference>